<evidence type="ECO:0000259" key="4">
    <source>
        <dbReference type="Pfam" id="PF24894"/>
    </source>
</evidence>
<dbReference type="InterPro" id="IPR029044">
    <property type="entry name" value="Nucleotide-diphossugar_trans"/>
</dbReference>
<dbReference type="InterPro" id="IPR011832">
    <property type="entry name" value="GlgDAde_trans"/>
</dbReference>
<dbReference type="Pfam" id="PF00483">
    <property type="entry name" value="NTP_transferase"/>
    <property type="match status" value="1"/>
</dbReference>
<dbReference type="NCBIfam" id="TIGR02092">
    <property type="entry name" value="glgD"/>
    <property type="match status" value="1"/>
</dbReference>
<keyword evidence="6" id="KW-1185">Reference proteome</keyword>
<dbReference type="SUPFAM" id="SSF53448">
    <property type="entry name" value="Nucleotide-diphospho-sugar transferases"/>
    <property type="match status" value="1"/>
</dbReference>
<dbReference type="CDD" id="cd04651">
    <property type="entry name" value="LbH_G1P_AT_C"/>
    <property type="match status" value="1"/>
</dbReference>
<dbReference type="Gene3D" id="3.90.550.10">
    <property type="entry name" value="Spore Coat Polysaccharide Biosynthesis Protein SpsA, Chain A"/>
    <property type="match status" value="1"/>
</dbReference>
<dbReference type="STRING" id="1403537.Q428_11550"/>
<organism evidence="5 6">
    <name type="scientific">Fervidicella metallireducens AeB</name>
    <dbReference type="NCBI Taxonomy" id="1403537"/>
    <lineage>
        <taxon>Bacteria</taxon>
        <taxon>Bacillati</taxon>
        <taxon>Bacillota</taxon>
        <taxon>Clostridia</taxon>
        <taxon>Eubacteriales</taxon>
        <taxon>Clostridiaceae</taxon>
        <taxon>Fervidicella</taxon>
    </lineage>
</organism>
<accession>A0A017RV32</accession>
<dbReference type="OrthoDB" id="9801810at2"/>
<dbReference type="GO" id="GO:0008878">
    <property type="term" value="F:glucose-1-phosphate adenylyltransferase activity"/>
    <property type="evidence" value="ECO:0007669"/>
    <property type="project" value="InterPro"/>
</dbReference>
<gene>
    <name evidence="5" type="ORF">Q428_11550</name>
</gene>
<dbReference type="PANTHER" id="PTHR43523">
    <property type="entry name" value="GLUCOSE-1-PHOSPHATE ADENYLYLTRANSFERASE-RELATED"/>
    <property type="match status" value="1"/>
</dbReference>
<reference evidence="5 6" key="1">
    <citation type="journal article" date="2014" name="Genome Announc.">
        <title>Draft Genome Sequence of Fervidicella metallireducens Strain AeBT, an Iron-Reducing Thermoanaerobe from the Great Artesian Basin.</title>
        <authorList>
            <person name="Patel B.K."/>
        </authorList>
    </citation>
    <scope>NUCLEOTIDE SEQUENCE [LARGE SCALE GENOMIC DNA]</scope>
    <source>
        <strain evidence="5 6">AeB</strain>
    </source>
</reference>
<evidence type="ECO:0000313" key="5">
    <source>
        <dbReference type="EMBL" id="EYE87770.1"/>
    </source>
</evidence>
<evidence type="ECO:0000256" key="1">
    <source>
        <dbReference type="ARBA" id="ARBA00010443"/>
    </source>
</evidence>
<dbReference type="Proteomes" id="UP000019681">
    <property type="component" value="Unassembled WGS sequence"/>
</dbReference>
<sequence length="371" mass="42212">MRDAMGIINLHDTSNGLLELTNHRPVAAIPFLGRYRIIDFALSNMVNSGIVNIGIFIQEKPRPLTEHLGTGAAWNLDRKKDGLFVFYPYYNSANSMYMTEMRSFRENIEYIKKSNQKYVIISPSYMICNINYSDALNYHRKTGADITIIYKKINDANVNFLNCQSLEINNEGRVIGFSTNMGEKSEKNISMEMYIMKREFLLQLINKSSQLSILYSLKDTINCFCKEININVFEHSGYLECINSIKTYFHKSIELLDVEKTKQLFKKESPIYTVTKDNPPTKYGKNAIVKNSFIANGAVIEGVVKNSIIFRGVKIGTGAVVKNCIIMGKCVIAEGVYMENTIADKHTVISRVKKIIGYYDEPIVLEKNSIV</sequence>
<evidence type="ECO:0000259" key="3">
    <source>
        <dbReference type="Pfam" id="PF00483"/>
    </source>
</evidence>
<dbReference type="Gene3D" id="2.160.10.10">
    <property type="entry name" value="Hexapeptide repeat proteins"/>
    <property type="match status" value="1"/>
</dbReference>
<evidence type="ECO:0000256" key="2">
    <source>
        <dbReference type="ARBA" id="ARBA00023056"/>
    </source>
</evidence>
<dbReference type="GO" id="GO:0005978">
    <property type="term" value="P:glycogen biosynthetic process"/>
    <property type="evidence" value="ECO:0007669"/>
    <property type="project" value="UniProtKB-KW"/>
</dbReference>
<keyword evidence="5" id="KW-0548">Nucleotidyltransferase</keyword>
<dbReference type="InterPro" id="IPR011831">
    <property type="entry name" value="ADP-Glc_PPase"/>
</dbReference>
<dbReference type="InterPro" id="IPR005835">
    <property type="entry name" value="NTP_transferase_dom"/>
</dbReference>
<keyword evidence="2" id="KW-0320">Glycogen biosynthesis</keyword>
<comment type="similarity">
    <text evidence="1">Belongs to the bacterial/plant glucose-1-phosphate adenylyltransferase family.</text>
</comment>
<dbReference type="SUPFAM" id="SSF51161">
    <property type="entry name" value="Trimeric LpxA-like enzymes"/>
    <property type="match status" value="1"/>
</dbReference>
<keyword evidence="5" id="KW-0808">Transferase</keyword>
<dbReference type="InterPro" id="IPR011004">
    <property type="entry name" value="Trimer_LpxA-like_sf"/>
</dbReference>
<feature type="domain" description="Nucleotidyl transferase" evidence="3">
    <location>
        <begin position="17"/>
        <end position="206"/>
    </location>
</feature>
<evidence type="ECO:0000313" key="6">
    <source>
        <dbReference type="Proteomes" id="UP000019681"/>
    </source>
</evidence>
<feature type="domain" description="Glucose-1-phosphate adenylyltransferase/Bifunctional protein GlmU-like C-terminal hexapeptide" evidence="4">
    <location>
        <begin position="284"/>
        <end position="355"/>
    </location>
</feature>
<comment type="caution">
    <text evidence="5">The sequence shown here is derived from an EMBL/GenBank/DDBJ whole genome shotgun (WGS) entry which is preliminary data.</text>
</comment>
<dbReference type="AlphaFoldDB" id="A0A017RV32"/>
<dbReference type="PANTHER" id="PTHR43523:SF6">
    <property type="entry name" value="GLYCOGEN BIOSYNTHESIS PROTEIN GLGD"/>
    <property type="match status" value="1"/>
</dbReference>
<dbReference type="EMBL" id="AZQP01000039">
    <property type="protein sequence ID" value="EYE87770.1"/>
    <property type="molecule type" value="Genomic_DNA"/>
</dbReference>
<dbReference type="InterPro" id="IPR056818">
    <property type="entry name" value="GlmU/GlgC-like_hexapep"/>
</dbReference>
<proteinExistence type="inferred from homology"/>
<dbReference type="RefSeq" id="WP_035380907.1">
    <property type="nucleotide sequence ID" value="NZ_AZQP01000039.1"/>
</dbReference>
<dbReference type="CDD" id="cd02508">
    <property type="entry name" value="ADP_Glucose_PP"/>
    <property type="match status" value="1"/>
</dbReference>
<dbReference type="Pfam" id="PF24894">
    <property type="entry name" value="Hexapep_GlmU"/>
    <property type="match status" value="1"/>
</dbReference>
<protein>
    <submittedName>
        <fullName evidence="5">Glucose-1-phosphate adenylyltransferase</fullName>
    </submittedName>
</protein>
<name>A0A017RV32_9CLOT</name>